<evidence type="ECO:0000256" key="2">
    <source>
        <dbReference type="RuleBase" id="RU000363"/>
    </source>
</evidence>
<evidence type="ECO:0000313" key="3">
    <source>
        <dbReference type="EMBL" id="SDS44855.1"/>
    </source>
</evidence>
<proteinExistence type="inferred from homology"/>
<dbReference type="PRINTS" id="PR00081">
    <property type="entry name" value="GDHRDH"/>
</dbReference>
<dbReference type="InterPro" id="IPR036291">
    <property type="entry name" value="NAD(P)-bd_dom_sf"/>
</dbReference>
<dbReference type="RefSeq" id="WP_146687174.1">
    <property type="nucleotide sequence ID" value="NZ_LT629750.1"/>
</dbReference>
<accession>A0A1H1SA54</accession>
<dbReference type="PANTHER" id="PTHR42879">
    <property type="entry name" value="3-OXOACYL-(ACYL-CARRIER-PROTEIN) REDUCTASE"/>
    <property type="match status" value="1"/>
</dbReference>
<evidence type="ECO:0000313" key="4">
    <source>
        <dbReference type="Proteomes" id="UP000243904"/>
    </source>
</evidence>
<dbReference type="SUPFAM" id="SSF51735">
    <property type="entry name" value="NAD(P)-binding Rossmann-fold domains"/>
    <property type="match status" value="1"/>
</dbReference>
<dbReference type="PRINTS" id="PR00080">
    <property type="entry name" value="SDRFAMILY"/>
</dbReference>
<reference evidence="4" key="1">
    <citation type="submission" date="2016-10" db="EMBL/GenBank/DDBJ databases">
        <authorList>
            <person name="Varghese N."/>
            <person name="Submissions S."/>
        </authorList>
    </citation>
    <scope>NUCLEOTIDE SEQUENCE [LARGE SCALE GENOMIC DNA]</scope>
    <source>
        <strain evidence="4">GAS369</strain>
    </source>
</reference>
<sequence>MDLEISGRVAVVTGASAGIGLAVAQEFLANNVAVVIAARDVSRLRAAETALLEQRGAKVASIAVDVSAPDAAELIVDKAIATFGSLDILVNNAGRAHAGGLMSSTEEDWTEMTAVKLTSMRRLCKAAIPHMQKNRWGRIVNMSSIGGIYPNPKLFVSHVLSAAINNLTKSLALEVAKDGILVNAIGIGAVATDNWANNMIPTVRRSRPELAGLSDDEVLSHISAELTPVGRAGSAREIAAIAAFLGSGRNGFVTGDTIEASGGADRFM</sequence>
<keyword evidence="4" id="KW-1185">Reference proteome</keyword>
<dbReference type="AlphaFoldDB" id="A0A1H1SA54"/>
<gene>
    <name evidence="3" type="ORF">SAMN05444158_2090</name>
</gene>
<evidence type="ECO:0000256" key="1">
    <source>
        <dbReference type="ARBA" id="ARBA00006484"/>
    </source>
</evidence>
<dbReference type="Pfam" id="PF00106">
    <property type="entry name" value="adh_short"/>
    <property type="match status" value="1"/>
</dbReference>
<protein>
    <submittedName>
        <fullName evidence="3">3-oxoacyl-[acyl-carrier protein] reductase</fullName>
    </submittedName>
</protein>
<dbReference type="InterPro" id="IPR002347">
    <property type="entry name" value="SDR_fam"/>
</dbReference>
<dbReference type="InterPro" id="IPR050259">
    <property type="entry name" value="SDR"/>
</dbReference>
<dbReference type="Gene3D" id="3.40.50.720">
    <property type="entry name" value="NAD(P)-binding Rossmann-like Domain"/>
    <property type="match status" value="1"/>
</dbReference>
<dbReference type="FunFam" id="3.40.50.720:FF:000084">
    <property type="entry name" value="Short-chain dehydrogenase reductase"/>
    <property type="match status" value="1"/>
</dbReference>
<dbReference type="EMBL" id="LT629750">
    <property type="protein sequence ID" value="SDS44855.1"/>
    <property type="molecule type" value="Genomic_DNA"/>
</dbReference>
<organism evidence="3 4">
    <name type="scientific">Bradyrhizobium canariense</name>
    <dbReference type="NCBI Taxonomy" id="255045"/>
    <lineage>
        <taxon>Bacteria</taxon>
        <taxon>Pseudomonadati</taxon>
        <taxon>Pseudomonadota</taxon>
        <taxon>Alphaproteobacteria</taxon>
        <taxon>Hyphomicrobiales</taxon>
        <taxon>Nitrobacteraceae</taxon>
        <taxon>Bradyrhizobium</taxon>
    </lineage>
</organism>
<dbReference type="Proteomes" id="UP000243904">
    <property type="component" value="Chromosome I"/>
</dbReference>
<name>A0A1H1SA54_9BRAD</name>
<comment type="similarity">
    <text evidence="1 2">Belongs to the short-chain dehydrogenases/reductases (SDR) family.</text>
</comment>